<reference evidence="2" key="2">
    <citation type="submission" date="2016-05" db="EMBL/GenBank/DDBJ databases">
        <authorList>
            <person name="Lavstsen T."/>
            <person name="Jespersen J.S."/>
        </authorList>
    </citation>
    <scope>NUCLEOTIDE SEQUENCE [LARGE SCALE GENOMIC DNA]</scope>
</reference>
<evidence type="ECO:0000313" key="3">
    <source>
        <dbReference type="EMBL" id="SBS98314.1"/>
    </source>
</evidence>
<reference evidence="4 5" key="1">
    <citation type="submission" date="2016-05" db="EMBL/GenBank/DDBJ databases">
        <authorList>
            <person name="Naeem Raeece"/>
        </authorList>
    </citation>
    <scope>NUCLEOTIDE SEQUENCE [LARGE SCALE GENOMIC DNA]</scope>
</reference>
<dbReference type="EMBL" id="FLQU01000635">
    <property type="protein sequence ID" value="SBS88478.1"/>
    <property type="molecule type" value="Genomic_DNA"/>
</dbReference>
<keyword evidence="1" id="KW-0472">Membrane</keyword>
<evidence type="ECO:0000313" key="4">
    <source>
        <dbReference type="Proteomes" id="UP000078546"/>
    </source>
</evidence>
<dbReference type="VEuPathDB" id="PlasmoDB:PocGH01_14046400"/>
<protein>
    <submittedName>
        <fullName evidence="2">Uncharacterized protein</fullName>
    </submittedName>
</protein>
<sequence>MVVKFVVFVILIKACYSFHINYKILRNKYPKQRYIRKIISVCYFYKYPKTQSRESKNKILSFFSNYFSDEAHKYTLNEEEKNYLKMLGRTENDDYKELVKYHEDFIKTCNDIKSKLKYKDIFFFITQKIIQKNLHDFKRKQKFPIFGNDDYTSELSIDYIKSSNIEENIKEQILQKLRTESGACRFFLLRIFKWKSLLEIINITTLMLPVASIGLFLSKMGLFSVAVNMLLAAHFLTFKKDQKTKMKVSTLFLTLLPILLHSSIGIACNHLFLKHYRYQIPTFIKAENILSFFINVQLYIASIIYFVNNDNEEEAEEGGGGCELKNDYMDFNDIPLDQNI</sequence>
<dbReference type="EMBL" id="FLQV01000821">
    <property type="protein sequence ID" value="SBS98314.1"/>
    <property type="molecule type" value="Genomic_DNA"/>
</dbReference>
<dbReference type="Proteomes" id="UP000078546">
    <property type="component" value="Unassembled WGS sequence"/>
</dbReference>
<evidence type="ECO:0000256" key="1">
    <source>
        <dbReference type="SAM" id="Phobius"/>
    </source>
</evidence>
<evidence type="ECO:0000313" key="5">
    <source>
        <dbReference type="Proteomes" id="UP000078560"/>
    </source>
</evidence>
<proteinExistence type="predicted"/>
<dbReference type="Proteomes" id="UP000078560">
    <property type="component" value="Unassembled WGS sequence"/>
</dbReference>
<evidence type="ECO:0000313" key="2">
    <source>
        <dbReference type="EMBL" id="SBS88478.1"/>
    </source>
</evidence>
<feature type="transmembrane region" description="Helical" evidence="1">
    <location>
        <begin position="222"/>
        <end position="238"/>
    </location>
</feature>
<feature type="transmembrane region" description="Helical" evidence="1">
    <location>
        <begin position="6"/>
        <end position="25"/>
    </location>
</feature>
<feature type="transmembrane region" description="Helical" evidence="1">
    <location>
        <begin position="197"/>
        <end position="216"/>
    </location>
</feature>
<accession>A0A1A8W674</accession>
<organism evidence="2 5">
    <name type="scientific">Plasmodium ovale curtisi</name>
    <dbReference type="NCBI Taxonomy" id="864141"/>
    <lineage>
        <taxon>Eukaryota</taxon>
        <taxon>Sar</taxon>
        <taxon>Alveolata</taxon>
        <taxon>Apicomplexa</taxon>
        <taxon>Aconoidasida</taxon>
        <taxon>Haemosporida</taxon>
        <taxon>Plasmodiidae</taxon>
        <taxon>Plasmodium</taxon>
        <taxon>Plasmodium (Plasmodium)</taxon>
    </lineage>
</organism>
<feature type="transmembrane region" description="Helical" evidence="1">
    <location>
        <begin position="250"/>
        <end position="273"/>
    </location>
</feature>
<feature type="transmembrane region" description="Helical" evidence="1">
    <location>
        <begin position="289"/>
        <end position="307"/>
    </location>
</feature>
<dbReference type="AlphaFoldDB" id="A0A1A8W674"/>
<keyword evidence="1" id="KW-0812">Transmembrane</keyword>
<gene>
    <name evidence="3" type="ORF">POVCU1_045180</name>
    <name evidence="2" type="ORF">POVCU2_0048710</name>
</gene>
<name>A0A1A8W674_PLAOA</name>
<keyword evidence="1" id="KW-1133">Transmembrane helix</keyword>